<protein>
    <recommendedName>
        <fullName evidence="1">MAE-28990/MAE-18760-like HEPN domain-containing protein</fullName>
    </recommendedName>
</protein>
<gene>
    <name evidence="2" type="ORF">F8C82_10445</name>
</gene>
<accession>A0A6L3ZE47</accession>
<evidence type="ECO:0000313" key="3">
    <source>
        <dbReference type="Proteomes" id="UP000484164"/>
    </source>
</evidence>
<dbReference type="Proteomes" id="UP000484164">
    <property type="component" value="Unassembled WGS sequence"/>
</dbReference>
<dbReference type="EMBL" id="WBVQ01000002">
    <property type="protein sequence ID" value="KAB2816101.1"/>
    <property type="molecule type" value="Genomic_DNA"/>
</dbReference>
<comment type="caution">
    <text evidence="2">The sequence shown here is derived from an EMBL/GenBank/DDBJ whole genome shotgun (WGS) entry which is preliminary data.</text>
</comment>
<evidence type="ECO:0000313" key="2">
    <source>
        <dbReference type="EMBL" id="KAB2816101.1"/>
    </source>
</evidence>
<reference evidence="2 3" key="1">
    <citation type="submission" date="2019-10" db="EMBL/GenBank/DDBJ databases">
        <title>Genome sequence of Phaeocystidibacter marisrubri JCM30614 (type strain).</title>
        <authorList>
            <person name="Bowman J.P."/>
        </authorList>
    </citation>
    <scope>NUCLEOTIDE SEQUENCE [LARGE SCALE GENOMIC DNA]</scope>
    <source>
        <strain evidence="2 3">JCM 30614</strain>
    </source>
</reference>
<dbReference type="AlphaFoldDB" id="A0A6L3ZE47"/>
<name>A0A6L3ZE47_9FLAO</name>
<dbReference type="Pfam" id="PF18737">
    <property type="entry name" value="HEPN_MAE_28990"/>
    <property type="match status" value="1"/>
</dbReference>
<dbReference type="InterPro" id="IPR040788">
    <property type="entry name" value="HEPN_MAE_28990"/>
</dbReference>
<feature type="domain" description="MAE-28990/MAE-18760-like HEPN" evidence="1">
    <location>
        <begin position="4"/>
        <end position="223"/>
    </location>
</feature>
<organism evidence="2 3">
    <name type="scientific">Phaeocystidibacter marisrubri</name>
    <dbReference type="NCBI Taxonomy" id="1577780"/>
    <lineage>
        <taxon>Bacteria</taxon>
        <taxon>Pseudomonadati</taxon>
        <taxon>Bacteroidota</taxon>
        <taxon>Flavobacteriia</taxon>
        <taxon>Flavobacteriales</taxon>
        <taxon>Phaeocystidibacteraceae</taxon>
        <taxon>Phaeocystidibacter</taxon>
    </lineage>
</organism>
<dbReference type="RefSeq" id="WP_151693530.1">
    <property type="nucleotide sequence ID" value="NZ_BMGX01000001.1"/>
</dbReference>
<proteinExistence type="predicted"/>
<dbReference type="OrthoDB" id="571721at2"/>
<evidence type="ECO:0000259" key="1">
    <source>
        <dbReference type="Pfam" id="PF18737"/>
    </source>
</evidence>
<keyword evidence="3" id="KW-1185">Reference proteome</keyword>
<sequence length="228" mass="26937">MNAVIQEFEKRVDEIDVYFKHLEAFLEDDAQVYFPNKQTHKYKTPDPTLQKVLKANCFLLIYNLVESSVRLAITHVHDHVSNERLTYREVIDEIRLIWIKEEHNKFRDMANSIIVETLRNLENEVFNLEYTSSGISGNIDSRKINEFCDLYGFPKRVHHTAGDGSQLHIVKQQRNSLAHGNISFSECGRSYTFEQLIDIKVYVSRYVKQFLNNVSRYLRDQQYRTARN</sequence>